<name>A0A0F9MG02_9ZZZZ</name>
<dbReference type="AlphaFoldDB" id="A0A0F9MG02"/>
<protein>
    <submittedName>
        <fullName evidence="1">Uncharacterized protein</fullName>
    </submittedName>
</protein>
<accession>A0A0F9MG02</accession>
<dbReference type="EMBL" id="LAZR01008959">
    <property type="protein sequence ID" value="KKM75550.1"/>
    <property type="molecule type" value="Genomic_DNA"/>
</dbReference>
<organism evidence="1">
    <name type="scientific">marine sediment metagenome</name>
    <dbReference type="NCBI Taxonomy" id="412755"/>
    <lineage>
        <taxon>unclassified sequences</taxon>
        <taxon>metagenomes</taxon>
        <taxon>ecological metagenomes</taxon>
    </lineage>
</organism>
<comment type="caution">
    <text evidence="1">The sequence shown here is derived from an EMBL/GenBank/DDBJ whole genome shotgun (WGS) entry which is preliminary data.</text>
</comment>
<reference evidence="1" key="1">
    <citation type="journal article" date="2015" name="Nature">
        <title>Complex archaea that bridge the gap between prokaryotes and eukaryotes.</title>
        <authorList>
            <person name="Spang A."/>
            <person name="Saw J.H."/>
            <person name="Jorgensen S.L."/>
            <person name="Zaremba-Niedzwiedzka K."/>
            <person name="Martijn J."/>
            <person name="Lind A.E."/>
            <person name="van Eijk R."/>
            <person name="Schleper C."/>
            <person name="Guy L."/>
            <person name="Ettema T.J."/>
        </authorList>
    </citation>
    <scope>NUCLEOTIDE SEQUENCE</scope>
</reference>
<evidence type="ECO:0000313" key="1">
    <source>
        <dbReference type="EMBL" id="KKM75550.1"/>
    </source>
</evidence>
<gene>
    <name evidence="1" type="ORF">LCGC14_1389200</name>
</gene>
<sequence>MSSRLRQIKYKKNGDILEVKLSDSNYNPYHKDKARINDTKEMKKLMLGLKEKGVNFPKEFV</sequence>
<proteinExistence type="predicted"/>